<reference evidence="2 3" key="1">
    <citation type="journal article" date="2021" name="BMC Biol.">
        <title>Horizontally acquired antibacterial genes associated with adaptive radiation of ladybird beetles.</title>
        <authorList>
            <person name="Li H.S."/>
            <person name="Tang X.F."/>
            <person name="Huang Y.H."/>
            <person name="Xu Z.Y."/>
            <person name="Chen M.L."/>
            <person name="Du X.Y."/>
            <person name="Qiu B.Y."/>
            <person name="Chen P.T."/>
            <person name="Zhang W."/>
            <person name="Slipinski A."/>
            <person name="Escalona H.E."/>
            <person name="Waterhouse R.M."/>
            <person name="Zwick A."/>
            <person name="Pang H."/>
        </authorList>
    </citation>
    <scope>NUCLEOTIDE SEQUENCE [LARGE SCALE GENOMIC DNA]</scope>
    <source>
        <strain evidence="2">SYSU2018</strain>
    </source>
</reference>
<sequence>MRYSTLVNMASALLLTMLNVSIIGCPMSKDILPCTCKVDLGARSKNVQCMGMNSYDDVYTALHGHFGTHDRVALKVLWSNIHDMPPASFKKLNMSIVNLQLNHDNLE</sequence>
<feature type="chain" id="PRO_5044871206" evidence="1">
    <location>
        <begin position="25"/>
        <end position="107"/>
    </location>
</feature>
<accession>A0ABD2P0P2</accession>
<dbReference type="EMBL" id="JABFTP020000165">
    <property type="protein sequence ID" value="KAL3284464.1"/>
    <property type="molecule type" value="Genomic_DNA"/>
</dbReference>
<feature type="signal peptide" evidence="1">
    <location>
        <begin position="1"/>
        <end position="24"/>
    </location>
</feature>
<organism evidence="2 3">
    <name type="scientific">Cryptolaemus montrouzieri</name>
    <dbReference type="NCBI Taxonomy" id="559131"/>
    <lineage>
        <taxon>Eukaryota</taxon>
        <taxon>Metazoa</taxon>
        <taxon>Ecdysozoa</taxon>
        <taxon>Arthropoda</taxon>
        <taxon>Hexapoda</taxon>
        <taxon>Insecta</taxon>
        <taxon>Pterygota</taxon>
        <taxon>Neoptera</taxon>
        <taxon>Endopterygota</taxon>
        <taxon>Coleoptera</taxon>
        <taxon>Polyphaga</taxon>
        <taxon>Cucujiformia</taxon>
        <taxon>Coccinelloidea</taxon>
        <taxon>Coccinellidae</taxon>
        <taxon>Scymninae</taxon>
        <taxon>Scymnini</taxon>
        <taxon>Cryptolaemus</taxon>
    </lineage>
</organism>
<protein>
    <submittedName>
        <fullName evidence="2">Uncharacterized protein</fullName>
    </submittedName>
</protein>
<evidence type="ECO:0000313" key="2">
    <source>
        <dbReference type="EMBL" id="KAL3284464.1"/>
    </source>
</evidence>
<comment type="caution">
    <text evidence="2">The sequence shown here is derived from an EMBL/GenBank/DDBJ whole genome shotgun (WGS) entry which is preliminary data.</text>
</comment>
<name>A0ABD2P0P2_9CUCU</name>
<evidence type="ECO:0000313" key="3">
    <source>
        <dbReference type="Proteomes" id="UP001516400"/>
    </source>
</evidence>
<evidence type="ECO:0000256" key="1">
    <source>
        <dbReference type="SAM" id="SignalP"/>
    </source>
</evidence>
<keyword evidence="1" id="KW-0732">Signal</keyword>
<keyword evidence="3" id="KW-1185">Reference proteome</keyword>
<dbReference type="PROSITE" id="PS51257">
    <property type="entry name" value="PROKAR_LIPOPROTEIN"/>
    <property type="match status" value="1"/>
</dbReference>
<dbReference type="AlphaFoldDB" id="A0ABD2P0P2"/>
<dbReference type="Proteomes" id="UP001516400">
    <property type="component" value="Unassembled WGS sequence"/>
</dbReference>
<gene>
    <name evidence="2" type="ORF">HHI36_018625</name>
</gene>
<proteinExistence type="predicted"/>